<reference evidence="1" key="1">
    <citation type="submission" date="2014-09" db="EMBL/GenBank/DDBJ databases">
        <authorList>
            <person name="Magalhaes I.L.F."/>
            <person name="Oliveira U."/>
            <person name="Santos F.R."/>
            <person name="Vidigal T.H.D.A."/>
            <person name="Brescovit A.D."/>
            <person name="Santos A.J."/>
        </authorList>
    </citation>
    <scope>NUCLEOTIDE SEQUENCE</scope>
    <source>
        <tissue evidence="1">Shoot tissue taken approximately 20 cm above the soil surface</tissue>
    </source>
</reference>
<name>A0A0A8Y243_ARUDO</name>
<dbReference type="AlphaFoldDB" id="A0A0A8Y243"/>
<sequence length="66" mass="7783">MDKQNTIEEVYEKQQNWTNCFFFISTEKNTEIMQSNWQLRQNASQSNGGCYCTTMAERVQLYTGIT</sequence>
<evidence type="ECO:0000313" key="1">
    <source>
        <dbReference type="EMBL" id="JAD20216.1"/>
    </source>
</evidence>
<protein>
    <submittedName>
        <fullName evidence="1">Uncharacterized protein</fullName>
    </submittedName>
</protein>
<dbReference type="EMBL" id="GBRH01277679">
    <property type="protein sequence ID" value="JAD20216.1"/>
    <property type="molecule type" value="Transcribed_RNA"/>
</dbReference>
<reference evidence="1" key="2">
    <citation type="journal article" date="2015" name="Data Brief">
        <title>Shoot transcriptome of the giant reed, Arundo donax.</title>
        <authorList>
            <person name="Barrero R.A."/>
            <person name="Guerrero F.D."/>
            <person name="Moolhuijzen P."/>
            <person name="Goolsby J.A."/>
            <person name="Tidwell J."/>
            <person name="Bellgard S.E."/>
            <person name="Bellgard M.I."/>
        </authorList>
    </citation>
    <scope>NUCLEOTIDE SEQUENCE</scope>
    <source>
        <tissue evidence="1">Shoot tissue taken approximately 20 cm above the soil surface</tissue>
    </source>
</reference>
<proteinExistence type="predicted"/>
<accession>A0A0A8Y243</accession>
<organism evidence="1">
    <name type="scientific">Arundo donax</name>
    <name type="common">Giant reed</name>
    <name type="synonym">Donax arundinaceus</name>
    <dbReference type="NCBI Taxonomy" id="35708"/>
    <lineage>
        <taxon>Eukaryota</taxon>
        <taxon>Viridiplantae</taxon>
        <taxon>Streptophyta</taxon>
        <taxon>Embryophyta</taxon>
        <taxon>Tracheophyta</taxon>
        <taxon>Spermatophyta</taxon>
        <taxon>Magnoliopsida</taxon>
        <taxon>Liliopsida</taxon>
        <taxon>Poales</taxon>
        <taxon>Poaceae</taxon>
        <taxon>PACMAD clade</taxon>
        <taxon>Arundinoideae</taxon>
        <taxon>Arundineae</taxon>
        <taxon>Arundo</taxon>
    </lineage>
</organism>